<evidence type="ECO:0000259" key="3">
    <source>
        <dbReference type="Pfam" id="PF00171"/>
    </source>
</evidence>
<dbReference type="InterPro" id="IPR016162">
    <property type="entry name" value="Ald_DH_N"/>
</dbReference>
<organism evidence="4 5">
    <name type="scientific">Propionibacterium acidifaciens F0233</name>
    <dbReference type="NCBI Taxonomy" id="553198"/>
    <lineage>
        <taxon>Bacteria</taxon>
        <taxon>Bacillati</taxon>
        <taxon>Actinomycetota</taxon>
        <taxon>Actinomycetes</taxon>
        <taxon>Propionibacteriales</taxon>
        <taxon>Propionibacteriaceae</taxon>
        <taxon>Propionibacterium</taxon>
    </lineage>
</organism>
<dbReference type="GeneID" id="95360515"/>
<proteinExistence type="predicted"/>
<name>U2S8A3_9ACTN</name>
<dbReference type="SUPFAM" id="SSF53720">
    <property type="entry name" value="ALDH-like"/>
    <property type="match status" value="1"/>
</dbReference>
<accession>U2S8A3</accession>
<dbReference type="RefSeq" id="WP_021797099.1">
    <property type="nucleotide sequence ID" value="NZ_ACVN02000126.1"/>
</dbReference>
<dbReference type="Proteomes" id="UP000017052">
    <property type="component" value="Unassembled WGS sequence"/>
</dbReference>
<evidence type="ECO:0000313" key="4">
    <source>
        <dbReference type="EMBL" id="ERK59022.1"/>
    </source>
</evidence>
<feature type="region of interest" description="Disordered" evidence="2">
    <location>
        <begin position="88"/>
        <end position="114"/>
    </location>
</feature>
<evidence type="ECO:0000256" key="2">
    <source>
        <dbReference type="SAM" id="MobiDB-lite"/>
    </source>
</evidence>
<comment type="caution">
    <text evidence="4">The sequence shown here is derived from an EMBL/GenBank/DDBJ whole genome shotgun (WGS) entry which is preliminary data.</text>
</comment>
<dbReference type="InterPro" id="IPR015590">
    <property type="entry name" value="Aldehyde_DH_dom"/>
</dbReference>
<evidence type="ECO:0000313" key="5">
    <source>
        <dbReference type="Proteomes" id="UP000017052"/>
    </source>
</evidence>
<dbReference type="GO" id="GO:0016491">
    <property type="term" value="F:oxidoreductase activity"/>
    <property type="evidence" value="ECO:0007669"/>
    <property type="project" value="UniProtKB-KW"/>
</dbReference>
<keyword evidence="5" id="KW-1185">Reference proteome</keyword>
<dbReference type="Gene3D" id="3.40.605.10">
    <property type="entry name" value="Aldehyde Dehydrogenase, Chain A, domain 1"/>
    <property type="match status" value="1"/>
</dbReference>
<reference evidence="4" key="1">
    <citation type="submission" date="2013-08" db="EMBL/GenBank/DDBJ databases">
        <authorList>
            <person name="Durkin A.S."/>
            <person name="Haft D.R."/>
            <person name="McCorrison J."/>
            <person name="Torralba M."/>
            <person name="Gillis M."/>
            <person name="Haft D.H."/>
            <person name="Methe B."/>
            <person name="Sutton G."/>
            <person name="Nelson K.E."/>
        </authorList>
    </citation>
    <scope>NUCLEOTIDE SEQUENCE [LARGE SCALE GENOMIC DNA]</scope>
    <source>
        <strain evidence="4">F0233</strain>
    </source>
</reference>
<evidence type="ECO:0000256" key="1">
    <source>
        <dbReference type="ARBA" id="ARBA00023002"/>
    </source>
</evidence>
<sequence length="114" mass="11873">MAPPDPGAPRSIPADTPRALIIDGRPVAGAAGPFEVTNPADDSVLASVAEADPAQGLAALDAAVRAQDAWRRTAARERAELLRAAFEEVTPPRRGLRPAHDPGDGQAAGREPRR</sequence>
<dbReference type="AlphaFoldDB" id="U2S8A3"/>
<dbReference type="EMBL" id="ACVN02000126">
    <property type="protein sequence ID" value="ERK59022.1"/>
    <property type="molecule type" value="Genomic_DNA"/>
</dbReference>
<keyword evidence="1" id="KW-0560">Oxidoreductase</keyword>
<dbReference type="InterPro" id="IPR016161">
    <property type="entry name" value="Ald_DH/histidinol_DH"/>
</dbReference>
<protein>
    <submittedName>
        <fullName evidence="4">Aldehyde dehydrogenase (NAD) domain protein</fullName>
    </submittedName>
</protein>
<gene>
    <name evidence="4" type="ORF">HMPREF0682_0390</name>
</gene>
<dbReference type="Pfam" id="PF00171">
    <property type="entry name" value="Aldedh"/>
    <property type="match status" value="1"/>
</dbReference>
<feature type="domain" description="Aldehyde dehydrogenase" evidence="3">
    <location>
        <begin position="32"/>
        <end position="88"/>
    </location>
</feature>